<protein>
    <submittedName>
        <fullName evidence="2">Uncharacterized protein</fullName>
    </submittedName>
</protein>
<name>A0ABV0NGY4_9TELE</name>
<evidence type="ECO:0000313" key="3">
    <source>
        <dbReference type="Proteomes" id="UP001476798"/>
    </source>
</evidence>
<dbReference type="EMBL" id="JAHRIO010040063">
    <property type="protein sequence ID" value="MEQ2170632.1"/>
    <property type="molecule type" value="Genomic_DNA"/>
</dbReference>
<gene>
    <name evidence="2" type="ORF">GOODEAATRI_002348</name>
</gene>
<keyword evidence="1" id="KW-1133">Transmembrane helix</keyword>
<organism evidence="2 3">
    <name type="scientific">Goodea atripinnis</name>
    <dbReference type="NCBI Taxonomy" id="208336"/>
    <lineage>
        <taxon>Eukaryota</taxon>
        <taxon>Metazoa</taxon>
        <taxon>Chordata</taxon>
        <taxon>Craniata</taxon>
        <taxon>Vertebrata</taxon>
        <taxon>Euteleostomi</taxon>
        <taxon>Actinopterygii</taxon>
        <taxon>Neopterygii</taxon>
        <taxon>Teleostei</taxon>
        <taxon>Neoteleostei</taxon>
        <taxon>Acanthomorphata</taxon>
        <taxon>Ovalentaria</taxon>
        <taxon>Atherinomorphae</taxon>
        <taxon>Cyprinodontiformes</taxon>
        <taxon>Goodeidae</taxon>
        <taxon>Goodea</taxon>
    </lineage>
</organism>
<feature type="non-terminal residue" evidence="2">
    <location>
        <position position="1"/>
    </location>
</feature>
<dbReference type="Proteomes" id="UP001476798">
    <property type="component" value="Unassembled WGS sequence"/>
</dbReference>
<feature type="transmembrane region" description="Helical" evidence="1">
    <location>
        <begin position="46"/>
        <end position="67"/>
    </location>
</feature>
<keyword evidence="1" id="KW-0812">Transmembrane</keyword>
<keyword evidence="1" id="KW-0472">Membrane</keyword>
<evidence type="ECO:0000256" key="1">
    <source>
        <dbReference type="SAM" id="Phobius"/>
    </source>
</evidence>
<accession>A0ABV0NGY4</accession>
<keyword evidence="3" id="KW-1185">Reference proteome</keyword>
<evidence type="ECO:0000313" key="2">
    <source>
        <dbReference type="EMBL" id="MEQ2170632.1"/>
    </source>
</evidence>
<reference evidence="2 3" key="1">
    <citation type="submission" date="2021-06" db="EMBL/GenBank/DDBJ databases">
        <authorList>
            <person name="Palmer J.M."/>
        </authorList>
    </citation>
    <scope>NUCLEOTIDE SEQUENCE [LARGE SCALE GENOMIC DNA]</scope>
    <source>
        <strain evidence="2 3">GA_2019</strain>
        <tissue evidence="2">Muscle</tissue>
    </source>
</reference>
<comment type="caution">
    <text evidence="2">The sequence shown here is derived from an EMBL/GenBank/DDBJ whole genome shotgun (WGS) entry which is preliminary data.</text>
</comment>
<proteinExistence type="predicted"/>
<sequence>VKSLVIMCAPYETYLQDVDLKKRQNHLTQSTPTFQQLRHNTPSVFIVRYFPCLLVLSMNTFHCYVFLKWLDICTMRSILSPGVHSKRAKGYPAER</sequence>